<feature type="transmembrane region" description="Helical" evidence="8">
    <location>
        <begin position="250"/>
        <end position="270"/>
    </location>
</feature>
<feature type="transmembrane region" description="Helical" evidence="8">
    <location>
        <begin position="61"/>
        <end position="82"/>
    </location>
</feature>
<keyword evidence="4" id="KW-1003">Cell membrane</keyword>
<feature type="transmembrane region" description="Helical" evidence="8">
    <location>
        <begin position="222"/>
        <end position="244"/>
    </location>
</feature>
<sequence length="304" mass="32470">MADVLLRAGVLLCTVALGYALKRAGLFGQTDYRIVSRIVLNVTLPAAVITSFSTATRDPSLFIIVPMGLGCCLAAFFLAMVYSRRMSREDRVFYMLNVPGYNIGCATLPFAQGFLGPTGVVATCMFDIGNAVMVSGGAYALTAAVTGKRSEPMARMVVKRLLSSALFDTYFIAFLLMVFQIRLPGPIVQFAQNAGAANTFLAMFMIGLMMEFPKTGDQLSRALHTLALRYGVAVVLALAAWFLLPMGVEVRRAIVLAVFSSISTLSPVFTDRLGGNAALAGMTNSVSIPISLLIMTGLLIAFGV</sequence>
<evidence type="ECO:0000313" key="10">
    <source>
        <dbReference type="Proteomes" id="UP000886887"/>
    </source>
</evidence>
<feature type="transmembrane region" description="Helical" evidence="8">
    <location>
        <begin position="94"/>
        <end position="114"/>
    </location>
</feature>
<accession>A0A9D1CRB3</accession>
<dbReference type="PANTHER" id="PTHR36838:SF3">
    <property type="entry name" value="TRANSPORTER AUXIN EFFLUX CARRIER EC FAMILY"/>
    <property type="match status" value="1"/>
</dbReference>
<reference evidence="9" key="2">
    <citation type="journal article" date="2021" name="PeerJ">
        <title>Extensive microbial diversity within the chicken gut microbiome revealed by metagenomics and culture.</title>
        <authorList>
            <person name="Gilroy R."/>
            <person name="Ravi A."/>
            <person name="Getino M."/>
            <person name="Pursley I."/>
            <person name="Horton D.L."/>
            <person name="Alikhan N.F."/>
            <person name="Baker D."/>
            <person name="Gharbi K."/>
            <person name="Hall N."/>
            <person name="Watson M."/>
            <person name="Adriaenssens E.M."/>
            <person name="Foster-Nyarko E."/>
            <person name="Jarju S."/>
            <person name="Secka A."/>
            <person name="Antonio M."/>
            <person name="Oren A."/>
            <person name="Chaudhuri R.R."/>
            <person name="La Ragione R."/>
            <person name="Hildebrand F."/>
            <person name="Pallen M.J."/>
        </authorList>
    </citation>
    <scope>NUCLEOTIDE SEQUENCE</scope>
    <source>
        <strain evidence="9">ChiSxjej2B14-6234</strain>
    </source>
</reference>
<feature type="transmembrane region" description="Helical" evidence="8">
    <location>
        <begin position="6"/>
        <end position="22"/>
    </location>
</feature>
<evidence type="ECO:0000256" key="8">
    <source>
        <dbReference type="SAM" id="Phobius"/>
    </source>
</evidence>
<keyword evidence="5 8" id="KW-0812">Transmembrane</keyword>
<evidence type="ECO:0000313" key="9">
    <source>
        <dbReference type="EMBL" id="HIQ71314.1"/>
    </source>
</evidence>
<dbReference type="PANTHER" id="PTHR36838">
    <property type="entry name" value="AUXIN EFFLUX CARRIER FAMILY PROTEIN"/>
    <property type="match status" value="1"/>
</dbReference>
<dbReference type="EMBL" id="DVFJ01000010">
    <property type="protein sequence ID" value="HIQ71314.1"/>
    <property type="molecule type" value="Genomic_DNA"/>
</dbReference>
<dbReference type="Pfam" id="PF03547">
    <property type="entry name" value="Mem_trans"/>
    <property type="match status" value="1"/>
</dbReference>
<proteinExistence type="inferred from homology"/>
<evidence type="ECO:0000256" key="6">
    <source>
        <dbReference type="ARBA" id="ARBA00022989"/>
    </source>
</evidence>
<dbReference type="InterPro" id="IPR038770">
    <property type="entry name" value="Na+/solute_symporter_sf"/>
</dbReference>
<evidence type="ECO:0000256" key="2">
    <source>
        <dbReference type="ARBA" id="ARBA00010145"/>
    </source>
</evidence>
<evidence type="ECO:0000256" key="5">
    <source>
        <dbReference type="ARBA" id="ARBA00022692"/>
    </source>
</evidence>
<protein>
    <submittedName>
        <fullName evidence="9">AEC family transporter</fullName>
    </submittedName>
</protein>
<evidence type="ECO:0000256" key="7">
    <source>
        <dbReference type="ARBA" id="ARBA00023136"/>
    </source>
</evidence>
<keyword evidence="6 8" id="KW-1133">Transmembrane helix</keyword>
<comment type="subcellular location">
    <subcellularLocation>
        <location evidence="1">Cell membrane</location>
        <topology evidence="1">Multi-pass membrane protein</topology>
    </subcellularLocation>
</comment>
<comment type="caution">
    <text evidence="9">The sequence shown here is derived from an EMBL/GenBank/DDBJ whole genome shotgun (WGS) entry which is preliminary data.</text>
</comment>
<feature type="transmembrane region" description="Helical" evidence="8">
    <location>
        <begin position="161"/>
        <end position="181"/>
    </location>
</feature>
<comment type="similarity">
    <text evidence="2">Belongs to the auxin efflux carrier (TC 2.A.69) family.</text>
</comment>
<evidence type="ECO:0000256" key="4">
    <source>
        <dbReference type="ARBA" id="ARBA00022475"/>
    </source>
</evidence>
<gene>
    <name evidence="9" type="ORF">IAB73_03775</name>
</gene>
<dbReference type="GO" id="GO:0005886">
    <property type="term" value="C:plasma membrane"/>
    <property type="evidence" value="ECO:0007669"/>
    <property type="project" value="UniProtKB-SubCell"/>
</dbReference>
<reference evidence="9" key="1">
    <citation type="submission" date="2020-10" db="EMBL/GenBank/DDBJ databases">
        <authorList>
            <person name="Gilroy R."/>
        </authorList>
    </citation>
    <scope>NUCLEOTIDE SEQUENCE</scope>
    <source>
        <strain evidence="9">ChiSxjej2B14-6234</strain>
    </source>
</reference>
<dbReference type="Gene3D" id="1.20.1530.20">
    <property type="match status" value="1"/>
</dbReference>
<organism evidence="9 10">
    <name type="scientific">Candidatus Onthenecus intestinigallinarum</name>
    <dbReference type="NCBI Taxonomy" id="2840875"/>
    <lineage>
        <taxon>Bacteria</taxon>
        <taxon>Bacillati</taxon>
        <taxon>Bacillota</taxon>
        <taxon>Clostridia</taxon>
        <taxon>Eubacteriales</taxon>
        <taxon>Candidatus Onthenecus</taxon>
    </lineage>
</organism>
<dbReference type="Proteomes" id="UP000886887">
    <property type="component" value="Unassembled WGS sequence"/>
</dbReference>
<evidence type="ECO:0000256" key="3">
    <source>
        <dbReference type="ARBA" id="ARBA00022448"/>
    </source>
</evidence>
<evidence type="ECO:0000256" key="1">
    <source>
        <dbReference type="ARBA" id="ARBA00004651"/>
    </source>
</evidence>
<keyword evidence="7 8" id="KW-0472">Membrane</keyword>
<dbReference type="GO" id="GO:0055085">
    <property type="term" value="P:transmembrane transport"/>
    <property type="evidence" value="ECO:0007669"/>
    <property type="project" value="InterPro"/>
</dbReference>
<feature type="transmembrane region" description="Helical" evidence="8">
    <location>
        <begin position="277"/>
        <end position="302"/>
    </location>
</feature>
<feature type="transmembrane region" description="Helical" evidence="8">
    <location>
        <begin position="34"/>
        <end position="55"/>
    </location>
</feature>
<dbReference type="InterPro" id="IPR004776">
    <property type="entry name" value="Mem_transp_PIN-like"/>
</dbReference>
<dbReference type="AlphaFoldDB" id="A0A9D1CRB3"/>
<keyword evidence="3" id="KW-0813">Transport</keyword>
<feature type="transmembrane region" description="Helical" evidence="8">
    <location>
        <begin position="120"/>
        <end position="141"/>
    </location>
</feature>
<name>A0A9D1CRB3_9FIRM</name>